<dbReference type="InterPro" id="IPR012910">
    <property type="entry name" value="Plug_dom"/>
</dbReference>
<dbReference type="EMBL" id="JALPRF010000002">
    <property type="protein sequence ID" value="MCK8492439.1"/>
    <property type="molecule type" value="Genomic_DNA"/>
</dbReference>
<evidence type="ECO:0000256" key="8">
    <source>
        <dbReference type="SAM" id="SignalP"/>
    </source>
</evidence>
<feature type="domain" description="TonB-dependent receptor plug" evidence="9">
    <location>
        <begin position="122"/>
        <end position="240"/>
    </location>
</feature>
<gene>
    <name evidence="10" type="ORF">M0L20_11300</name>
</gene>
<dbReference type="NCBIfam" id="TIGR04057">
    <property type="entry name" value="SusC_RagA_signa"/>
    <property type="match status" value="1"/>
</dbReference>
<keyword evidence="11" id="KW-1185">Reference proteome</keyword>
<name>A0ABT0HJU5_9BACT</name>
<dbReference type="InterPro" id="IPR039426">
    <property type="entry name" value="TonB-dep_rcpt-like"/>
</dbReference>
<dbReference type="InterPro" id="IPR037066">
    <property type="entry name" value="Plug_dom_sf"/>
</dbReference>
<dbReference type="Gene3D" id="2.40.170.20">
    <property type="entry name" value="TonB-dependent receptor, beta-barrel domain"/>
    <property type="match status" value="1"/>
</dbReference>
<dbReference type="SUPFAM" id="SSF56935">
    <property type="entry name" value="Porins"/>
    <property type="match status" value="1"/>
</dbReference>
<accession>A0ABT0HJU5</accession>
<dbReference type="RefSeq" id="WP_248477056.1">
    <property type="nucleotide sequence ID" value="NZ_JALPRF010000002.1"/>
</dbReference>
<evidence type="ECO:0000256" key="3">
    <source>
        <dbReference type="ARBA" id="ARBA00022452"/>
    </source>
</evidence>
<feature type="chain" id="PRO_5047174858" evidence="8">
    <location>
        <begin position="25"/>
        <end position="1016"/>
    </location>
</feature>
<evidence type="ECO:0000313" key="11">
    <source>
        <dbReference type="Proteomes" id="UP001202180"/>
    </source>
</evidence>
<evidence type="ECO:0000259" key="9">
    <source>
        <dbReference type="Pfam" id="PF07715"/>
    </source>
</evidence>
<dbReference type="InterPro" id="IPR008969">
    <property type="entry name" value="CarboxyPept-like_regulatory"/>
</dbReference>
<dbReference type="NCBIfam" id="TIGR04056">
    <property type="entry name" value="OMP_RagA_SusC"/>
    <property type="match status" value="1"/>
</dbReference>
<dbReference type="SUPFAM" id="SSF49464">
    <property type="entry name" value="Carboxypeptidase regulatory domain-like"/>
    <property type="match status" value="1"/>
</dbReference>
<evidence type="ECO:0000256" key="7">
    <source>
        <dbReference type="PROSITE-ProRule" id="PRU01360"/>
    </source>
</evidence>
<dbReference type="InterPro" id="IPR023996">
    <property type="entry name" value="TonB-dep_OMP_SusC/RagA"/>
</dbReference>
<sequence>MKIRIRFFLVLGLTILVAAWKAHAQGSTVSGRVTGPDGNALPGVSIILKNTQRGTTSDADGRYSLPNVQATNGQPAVLTFSFIGYVSQDVTVGNRTTIDLTLQTDDRSLNEVVVVGYGTQRKIETTGSIASVKSTDLVQTPVANVAQGLQARVSGVQVTQNSGAPGGNVSVRIRGTNSINGNSEPLYIVDGIQISNSNPSDNVTTLSPLSTINPNDVESIEVLKDASATAIYGSRAANGVVLITTKRGRAGATRITYDGYYGVQKAAKTLPVLSAAEFGQLENEVFRNNFYQNPASLGEGVNWQNLIFRQAPIQSHQLSITGGSEKTQLSLSGNYFNQDGIIIASNFKRYSYRINVDHKINNRLKIGTSILGTYAINNGVPYGSTSLGDADVVSSSILGAALGAPPTLQPYRPDGSVFPFGEQANGQYREVTNPLGLAAVMNQTNIRRTLANFFADATLLKGLNYRASFNIDLQNSLRDTYSPRSIVSRTDLNDNSGSGSKINSNSTVLLHESILTYNTTLAERHSLKFTGVFATQSNLYNTNTINATGFPNDATGDEALQLALARTVNSYRSKEGLDSYLGRINYGYRDRYFLDLTARIDGSSKFGANHKYGFFPAIAGAWRIIDEPFLKNVNWLSDLKLRGSWGITGNAGGINPYQSLATVSSSGSDYQFNHTYLTGINPSGIANPDLRWEKSAQTDIGLDIGLLNNRLSFIVDVYQKTTRDLLYVRALPLSSGYATITGNFASLQNKGIELAANARILQGALKWDVSANATINRNKVLDLDGGTTQERFVTTYSILSVGQPLGLFKTYVFDGINQSGETILPGYDGRLGGHKLKDINGDGQITAADQVITGNPNPKLIFGFSTNLAYKNFDFSAFLSGSQGNDIYNQARFAFETPLGQRNLLKGVANRWSATNPNQEYASAAQGSRLPVSDRFVEDGSYLRCKNITLGYTLPQIKGIQRIRFYASVNNLFTITKYSGFDPEVNSYAGSNTVLGVDNLVYPPARSVLGGLQVTF</sequence>
<keyword evidence="4 7" id="KW-0812">Transmembrane</keyword>
<dbReference type="InterPro" id="IPR036942">
    <property type="entry name" value="Beta-barrel_TonB_sf"/>
</dbReference>
<evidence type="ECO:0000256" key="4">
    <source>
        <dbReference type="ARBA" id="ARBA00022692"/>
    </source>
</evidence>
<keyword evidence="8" id="KW-0732">Signal</keyword>
<protein>
    <submittedName>
        <fullName evidence="10">TonB-dependent receptor</fullName>
    </submittedName>
</protein>
<comment type="subcellular location">
    <subcellularLocation>
        <location evidence="1 7">Cell outer membrane</location>
        <topology evidence="1 7">Multi-pass membrane protein</topology>
    </subcellularLocation>
</comment>
<dbReference type="InterPro" id="IPR023997">
    <property type="entry name" value="TonB-dep_OMP_SusC/RagA_CS"/>
</dbReference>
<organism evidence="10 11">
    <name type="scientific">Spirosoma liriopis</name>
    <dbReference type="NCBI Taxonomy" id="2937440"/>
    <lineage>
        <taxon>Bacteria</taxon>
        <taxon>Pseudomonadati</taxon>
        <taxon>Bacteroidota</taxon>
        <taxon>Cytophagia</taxon>
        <taxon>Cytophagales</taxon>
        <taxon>Cytophagaceae</taxon>
        <taxon>Spirosoma</taxon>
    </lineage>
</organism>
<keyword evidence="3 7" id="KW-1134">Transmembrane beta strand</keyword>
<evidence type="ECO:0000256" key="6">
    <source>
        <dbReference type="ARBA" id="ARBA00023237"/>
    </source>
</evidence>
<dbReference type="Pfam" id="PF07715">
    <property type="entry name" value="Plug"/>
    <property type="match status" value="1"/>
</dbReference>
<evidence type="ECO:0000313" key="10">
    <source>
        <dbReference type="EMBL" id="MCK8492439.1"/>
    </source>
</evidence>
<keyword evidence="6 7" id="KW-0998">Cell outer membrane</keyword>
<keyword evidence="5 7" id="KW-0472">Membrane</keyword>
<comment type="similarity">
    <text evidence="7">Belongs to the TonB-dependent receptor family.</text>
</comment>
<dbReference type="Pfam" id="PF13715">
    <property type="entry name" value="CarbopepD_reg_2"/>
    <property type="match status" value="1"/>
</dbReference>
<feature type="signal peptide" evidence="8">
    <location>
        <begin position="1"/>
        <end position="24"/>
    </location>
</feature>
<proteinExistence type="inferred from homology"/>
<evidence type="ECO:0000256" key="1">
    <source>
        <dbReference type="ARBA" id="ARBA00004571"/>
    </source>
</evidence>
<evidence type="ECO:0000256" key="5">
    <source>
        <dbReference type="ARBA" id="ARBA00023136"/>
    </source>
</evidence>
<evidence type="ECO:0000256" key="2">
    <source>
        <dbReference type="ARBA" id="ARBA00022448"/>
    </source>
</evidence>
<keyword evidence="2 7" id="KW-0813">Transport</keyword>
<dbReference type="Proteomes" id="UP001202180">
    <property type="component" value="Unassembled WGS sequence"/>
</dbReference>
<keyword evidence="10" id="KW-0675">Receptor</keyword>
<reference evidence="10 11" key="1">
    <citation type="submission" date="2022-04" db="EMBL/GenBank/DDBJ databases">
        <title>Spirosoma sp. strain RP8 genome sequencing and assembly.</title>
        <authorList>
            <person name="Jung Y."/>
        </authorList>
    </citation>
    <scope>NUCLEOTIDE SEQUENCE [LARGE SCALE GENOMIC DNA]</scope>
    <source>
        <strain evidence="10 11">RP8</strain>
    </source>
</reference>
<dbReference type="PROSITE" id="PS52016">
    <property type="entry name" value="TONB_DEPENDENT_REC_3"/>
    <property type="match status" value="1"/>
</dbReference>
<comment type="caution">
    <text evidence="10">The sequence shown here is derived from an EMBL/GenBank/DDBJ whole genome shotgun (WGS) entry which is preliminary data.</text>
</comment>
<dbReference type="Gene3D" id="2.170.130.10">
    <property type="entry name" value="TonB-dependent receptor, plug domain"/>
    <property type="match status" value="1"/>
</dbReference>
<dbReference type="Gene3D" id="2.60.40.1120">
    <property type="entry name" value="Carboxypeptidase-like, regulatory domain"/>
    <property type="match status" value="1"/>
</dbReference>